<sequence>MNVKMKDITDDRSTMIFIHSILSGEFYNSFVDMWKTLMEARFRAEKCIHLKDAKALKVDAQFLAQDKENQHNEAKTKYPQEKFL</sequence>
<dbReference type="AlphaFoldDB" id="A0A2I0A124"/>
<accession>A0A2I0A124</accession>
<evidence type="ECO:0000313" key="1">
    <source>
        <dbReference type="EMBL" id="PKA49226.1"/>
    </source>
</evidence>
<proteinExistence type="predicted"/>
<evidence type="ECO:0000313" key="2">
    <source>
        <dbReference type="Proteomes" id="UP000236161"/>
    </source>
</evidence>
<reference evidence="1 2" key="1">
    <citation type="journal article" date="2017" name="Nature">
        <title>The Apostasia genome and the evolution of orchids.</title>
        <authorList>
            <person name="Zhang G.Q."/>
            <person name="Liu K.W."/>
            <person name="Li Z."/>
            <person name="Lohaus R."/>
            <person name="Hsiao Y.Y."/>
            <person name="Niu S.C."/>
            <person name="Wang J.Y."/>
            <person name="Lin Y.C."/>
            <person name="Xu Q."/>
            <person name="Chen L.J."/>
            <person name="Yoshida K."/>
            <person name="Fujiwara S."/>
            <person name="Wang Z.W."/>
            <person name="Zhang Y.Q."/>
            <person name="Mitsuda N."/>
            <person name="Wang M."/>
            <person name="Liu G.H."/>
            <person name="Pecoraro L."/>
            <person name="Huang H.X."/>
            <person name="Xiao X.J."/>
            <person name="Lin M."/>
            <person name="Wu X.Y."/>
            <person name="Wu W.L."/>
            <person name="Chen Y.Y."/>
            <person name="Chang S.B."/>
            <person name="Sakamoto S."/>
            <person name="Ohme-Takagi M."/>
            <person name="Yagi M."/>
            <person name="Zeng S.J."/>
            <person name="Shen C.Y."/>
            <person name="Yeh C.M."/>
            <person name="Luo Y.B."/>
            <person name="Tsai W.C."/>
            <person name="Van de Peer Y."/>
            <person name="Liu Z.J."/>
        </authorList>
    </citation>
    <scope>NUCLEOTIDE SEQUENCE [LARGE SCALE GENOMIC DNA]</scope>
    <source>
        <strain evidence="2">cv. Shenzhen</strain>
        <tissue evidence="1">Stem</tissue>
    </source>
</reference>
<protein>
    <submittedName>
        <fullName evidence="1">Uncharacterized protein</fullName>
    </submittedName>
</protein>
<dbReference type="Proteomes" id="UP000236161">
    <property type="component" value="Unassembled WGS sequence"/>
</dbReference>
<gene>
    <name evidence="1" type="ORF">AXF42_Ash014128</name>
</gene>
<keyword evidence="2" id="KW-1185">Reference proteome</keyword>
<dbReference type="EMBL" id="KZ452039">
    <property type="protein sequence ID" value="PKA49226.1"/>
    <property type="molecule type" value="Genomic_DNA"/>
</dbReference>
<name>A0A2I0A124_9ASPA</name>
<organism evidence="1 2">
    <name type="scientific">Apostasia shenzhenica</name>
    <dbReference type="NCBI Taxonomy" id="1088818"/>
    <lineage>
        <taxon>Eukaryota</taxon>
        <taxon>Viridiplantae</taxon>
        <taxon>Streptophyta</taxon>
        <taxon>Embryophyta</taxon>
        <taxon>Tracheophyta</taxon>
        <taxon>Spermatophyta</taxon>
        <taxon>Magnoliopsida</taxon>
        <taxon>Liliopsida</taxon>
        <taxon>Asparagales</taxon>
        <taxon>Orchidaceae</taxon>
        <taxon>Apostasioideae</taxon>
        <taxon>Apostasia</taxon>
    </lineage>
</organism>